<name>A0AAD9JMY8_RIDPI</name>
<dbReference type="Proteomes" id="UP001209878">
    <property type="component" value="Unassembled WGS sequence"/>
</dbReference>
<evidence type="ECO:0000313" key="2">
    <source>
        <dbReference type="Proteomes" id="UP001209878"/>
    </source>
</evidence>
<dbReference type="EMBL" id="JAODUO010002019">
    <property type="protein sequence ID" value="KAK2155952.1"/>
    <property type="molecule type" value="Genomic_DNA"/>
</dbReference>
<gene>
    <name evidence="1" type="ORF">NP493_2018g00000</name>
</gene>
<proteinExistence type="predicted"/>
<evidence type="ECO:0000313" key="1">
    <source>
        <dbReference type="EMBL" id="KAK2155952.1"/>
    </source>
</evidence>
<comment type="caution">
    <text evidence="1">The sequence shown here is derived from an EMBL/GenBank/DDBJ whole genome shotgun (WGS) entry which is preliminary data.</text>
</comment>
<organism evidence="1 2">
    <name type="scientific">Ridgeia piscesae</name>
    <name type="common">Tubeworm</name>
    <dbReference type="NCBI Taxonomy" id="27915"/>
    <lineage>
        <taxon>Eukaryota</taxon>
        <taxon>Metazoa</taxon>
        <taxon>Spiralia</taxon>
        <taxon>Lophotrochozoa</taxon>
        <taxon>Annelida</taxon>
        <taxon>Polychaeta</taxon>
        <taxon>Sedentaria</taxon>
        <taxon>Canalipalpata</taxon>
        <taxon>Sabellida</taxon>
        <taxon>Siboglinidae</taxon>
        <taxon>Ridgeia</taxon>
    </lineage>
</organism>
<keyword evidence="2" id="KW-1185">Reference proteome</keyword>
<reference evidence="1" key="1">
    <citation type="journal article" date="2023" name="Mol. Biol. Evol.">
        <title>Third-Generation Sequencing Reveals the Adaptive Role of the Epigenome in Three Deep-Sea Polychaetes.</title>
        <authorList>
            <person name="Perez M."/>
            <person name="Aroh O."/>
            <person name="Sun Y."/>
            <person name="Lan Y."/>
            <person name="Juniper S.K."/>
            <person name="Young C.R."/>
            <person name="Angers B."/>
            <person name="Qian P.Y."/>
        </authorList>
    </citation>
    <scope>NUCLEOTIDE SEQUENCE</scope>
    <source>
        <strain evidence="1">R07B-5</strain>
    </source>
</reference>
<protein>
    <submittedName>
        <fullName evidence="1">Uncharacterized protein</fullName>
    </submittedName>
</protein>
<dbReference type="AlphaFoldDB" id="A0AAD9JMY8"/>
<sequence>MVALKIRDMKDNKTRIWVGFLPNYYWKL</sequence>
<accession>A0AAD9JMY8</accession>